<feature type="domain" description="DUF4470" evidence="7">
    <location>
        <begin position="11"/>
        <end position="120"/>
    </location>
</feature>
<dbReference type="InterPro" id="IPR027974">
    <property type="entry name" value="DUF4470"/>
</dbReference>
<evidence type="ECO:0000313" key="9">
    <source>
        <dbReference type="EMBL" id="CAK8697173.1"/>
    </source>
</evidence>
<evidence type="ECO:0000256" key="2">
    <source>
        <dbReference type="ARBA" id="ARBA00022490"/>
    </source>
</evidence>
<comment type="similarity">
    <text evidence="1">Belongs to the DNAAF3 family.</text>
</comment>
<evidence type="ECO:0000259" key="7">
    <source>
        <dbReference type="Pfam" id="PF14737"/>
    </source>
</evidence>
<feature type="domain" description="Dynein assembly factor 3 C-terminal" evidence="8">
    <location>
        <begin position="152"/>
        <end position="461"/>
    </location>
</feature>
<evidence type="ECO:0000256" key="1">
    <source>
        <dbReference type="ARBA" id="ARBA00010449"/>
    </source>
</evidence>
<proteinExistence type="inferred from homology"/>
<dbReference type="PANTHER" id="PTHR22118">
    <property type="entry name" value="DYNEIN ASSEMBLY FACTOR 3, AXONEMAL"/>
    <property type="match status" value="1"/>
</dbReference>
<evidence type="ECO:0000256" key="5">
    <source>
        <dbReference type="ARBA" id="ARBA00024431"/>
    </source>
</evidence>
<evidence type="ECO:0000256" key="6">
    <source>
        <dbReference type="ARBA" id="ARBA00025165"/>
    </source>
</evidence>
<dbReference type="PANTHER" id="PTHR22118:SF14">
    <property type="entry name" value="DYNEIN AXONEMAL ASSEMBLY FACTOR 3"/>
    <property type="match status" value="1"/>
</dbReference>
<keyword evidence="10" id="KW-1185">Reference proteome</keyword>
<evidence type="ECO:0000256" key="3">
    <source>
        <dbReference type="ARBA" id="ARBA00022794"/>
    </source>
</evidence>
<accession>A0ABP0H1B0</accession>
<dbReference type="Pfam" id="PF14740">
    <property type="entry name" value="DUF4471"/>
    <property type="match status" value="1"/>
</dbReference>
<keyword evidence="2" id="KW-0963">Cytoplasm</keyword>
<reference evidence="9 10" key="1">
    <citation type="submission" date="2024-02" db="EMBL/GenBank/DDBJ databases">
        <authorList>
            <person name="Daric V."/>
            <person name="Darras S."/>
        </authorList>
    </citation>
    <scope>NUCLEOTIDE SEQUENCE [LARGE SCALE GENOMIC DNA]</scope>
</reference>
<gene>
    <name evidence="9" type="ORF">CVLEPA_LOCUS30441</name>
</gene>
<comment type="function">
    <text evidence="6">Required for the assembly of axonemal inner and outer dynein arms. Involved in preassembly of dyneins into complexes before their transport into cilia.</text>
</comment>
<organism evidence="9 10">
    <name type="scientific">Clavelina lepadiformis</name>
    <name type="common">Light-bulb sea squirt</name>
    <name type="synonym">Ascidia lepadiformis</name>
    <dbReference type="NCBI Taxonomy" id="159417"/>
    <lineage>
        <taxon>Eukaryota</taxon>
        <taxon>Metazoa</taxon>
        <taxon>Chordata</taxon>
        <taxon>Tunicata</taxon>
        <taxon>Ascidiacea</taxon>
        <taxon>Aplousobranchia</taxon>
        <taxon>Clavelinidae</taxon>
        <taxon>Clavelina</taxon>
    </lineage>
</organism>
<sequence>MSGEGFGTVTMWGFTPALDFQAEICGCDCISATEEGVTHDALDVVNILMIGAGDCRHILKTAALRKRHKKRKIHIYVVENNLELLGKHLLLFTLSLEPAHRMGLQEKVELFAELYGNTLIRQQTVQYLQEKANLFIEMITDLDYSDERMPTIDLSQLKYKERDYLEGIFKFWREPDMRHFNVSSMWDSRLRQYLATRYDARNGAYDWDLSMKLHDLGAKMMTKAEYFRWRETGVAFEAREGIYDRPNKSMASGILLKRRDGERVPCRGYWGDMVTGPYIAFGVDTEEKSLLKTANGKPVKNSADISLHNLTAIFHELQSGTHYEPAPEENDKKEPKIMELDEIVDTEEHCDGETEMDHAQTQGNKEFYAPIPCEEVCVHFLSLNSVADLHKKSKFKNLFNTAFISASMVQVLTPDLRHVFAEHATLTIELVKYILDLNKSQVEGFAARVSTMAQEAGFQPVPPANNTPQSVQGCFAKFELVRS</sequence>
<dbReference type="Pfam" id="PF14737">
    <property type="entry name" value="DUF4470"/>
    <property type="match status" value="1"/>
</dbReference>
<dbReference type="InterPro" id="IPR028235">
    <property type="entry name" value="DNAAF3_C"/>
</dbReference>
<comment type="subcellular location">
    <subcellularLocation>
        <location evidence="4">Dynein axonemal particle</location>
    </subcellularLocation>
</comment>
<comment type="caution">
    <text evidence="9">The sequence shown here is derived from an EMBL/GenBank/DDBJ whole genome shotgun (WGS) entry which is preliminary data.</text>
</comment>
<dbReference type="InterPro" id="IPR039304">
    <property type="entry name" value="DNAAF3"/>
</dbReference>
<dbReference type="EMBL" id="CAWYQH010000163">
    <property type="protein sequence ID" value="CAK8697173.1"/>
    <property type="molecule type" value="Genomic_DNA"/>
</dbReference>
<keyword evidence="3" id="KW-0970">Cilium biogenesis/degradation</keyword>
<dbReference type="Proteomes" id="UP001642483">
    <property type="component" value="Unassembled WGS sequence"/>
</dbReference>
<evidence type="ECO:0000256" key="4">
    <source>
        <dbReference type="ARBA" id="ARBA00024190"/>
    </source>
</evidence>
<protein>
    <recommendedName>
        <fullName evidence="5">Dynein axonemal assembly factor 3</fullName>
    </recommendedName>
</protein>
<name>A0ABP0H1B0_CLALP</name>
<evidence type="ECO:0000259" key="8">
    <source>
        <dbReference type="Pfam" id="PF14740"/>
    </source>
</evidence>
<evidence type="ECO:0000313" key="10">
    <source>
        <dbReference type="Proteomes" id="UP001642483"/>
    </source>
</evidence>